<evidence type="ECO:0000256" key="3">
    <source>
        <dbReference type="ARBA" id="ARBA00017161"/>
    </source>
</evidence>
<dbReference type="AlphaFoldDB" id="A0AAW1D4Q1"/>
<dbReference type="PROSITE" id="PS00134">
    <property type="entry name" value="TRYPSIN_HIS"/>
    <property type="match status" value="1"/>
</dbReference>
<keyword evidence="6" id="KW-0378">Hydrolase</keyword>
<dbReference type="PRINTS" id="PR00722">
    <property type="entry name" value="CHYMOTRYPSIN"/>
</dbReference>
<dbReference type="FunFam" id="2.40.10.10:FF:000002">
    <property type="entry name" value="Transmembrane protease serine"/>
    <property type="match status" value="1"/>
</dbReference>
<evidence type="ECO:0000313" key="9">
    <source>
        <dbReference type="EMBL" id="KAK9505043.1"/>
    </source>
</evidence>
<proteinExistence type="inferred from homology"/>
<keyword evidence="4" id="KW-1015">Disulfide bond</keyword>
<evidence type="ECO:0000256" key="4">
    <source>
        <dbReference type="ARBA" id="ARBA00023157"/>
    </source>
</evidence>
<feature type="chain" id="PRO_5043822257" description="Acrosin" evidence="7">
    <location>
        <begin position="25"/>
        <end position="283"/>
    </location>
</feature>
<dbReference type="InterPro" id="IPR033116">
    <property type="entry name" value="TRYPSIN_SER"/>
</dbReference>
<feature type="domain" description="Peptidase S1" evidence="8">
    <location>
        <begin position="36"/>
        <end position="275"/>
    </location>
</feature>
<feature type="signal peptide" evidence="7">
    <location>
        <begin position="1"/>
        <end position="24"/>
    </location>
</feature>
<dbReference type="PROSITE" id="PS50240">
    <property type="entry name" value="TRYPSIN_DOM"/>
    <property type="match status" value="1"/>
</dbReference>
<keyword evidence="6" id="KW-0645">Protease</keyword>
<dbReference type="GO" id="GO:0006508">
    <property type="term" value="P:proteolysis"/>
    <property type="evidence" value="ECO:0007669"/>
    <property type="project" value="UniProtKB-KW"/>
</dbReference>
<evidence type="ECO:0000256" key="2">
    <source>
        <dbReference type="ARBA" id="ARBA00012050"/>
    </source>
</evidence>
<dbReference type="InterPro" id="IPR018114">
    <property type="entry name" value="TRYPSIN_HIS"/>
</dbReference>
<comment type="catalytic activity">
    <reaction evidence="1">
        <text>Preferential cleavage: Arg-|-Xaa, Lys-|-Xaa.</text>
        <dbReference type="EC" id="3.4.21.10"/>
    </reaction>
</comment>
<dbReference type="Gene3D" id="2.40.10.10">
    <property type="entry name" value="Trypsin-like serine proteases"/>
    <property type="match status" value="1"/>
</dbReference>
<evidence type="ECO:0000256" key="7">
    <source>
        <dbReference type="SAM" id="SignalP"/>
    </source>
</evidence>
<evidence type="ECO:0000256" key="5">
    <source>
        <dbReference type="ARBA" id="ARBA00024195"/>
    </source>
</evidence>
<dbReference type="SUPFAM" id="SSF50494">
    <property type="entry name" value="Trypsin-like serine proteases"/>
    <property type="match status" value="1"/>
</dbReference>
<evidence type="ECO:0000313" key="10">
    <source>
        <dbReference type="Proteomes" id="UP001461498"/>
    </source>
</evidence>
<dbReference type="EMBL" id="JAPXFL010000006">
    <property type="protein sequence ID" value="KAK9505043.1"/>
    <property type="molecule type" value="Genomic_DNA"/>
</dbReference>
<dbReference type="InterPro" id="IPR001314">
    <property type="entry name" value="Peptidase_S1A"/>
</dbReference>
<evidence type="ECO:0000256" key="6">
    <source>
        <dbReference type="RuleBase" id="RU363034"/>
    </source>
</evidence>
<dbReference type="EC" id="3.4.21.10" evidence="2"/>
<protein>
    <recommendedName>
        <fullName evidence="3">Acrosin</fullName>
        <ecNumber evidence="2">3.4.21.10</ecNumber>
    </recommendedName>
</protein>
<organism evidence="9 10">
    <name type="scientific">Rhynocoris fuscipes</name>
    <dbReference type="NCBI Taxonomy" id="488301"/>
    <lineage>
        <taxon>Eukaryota</taxon>
        <taxon>Metazoa</taxon>
        <taxon>Ecdysozoa</taxon>
        <taxon>Arthropoda</taxon>
        <taxon>Hexapoda</taxon>
        <taxon>Insecta</taxon>
        <taxon>Pterygota</taxon>
        <taxon>Neoptera</taxon>
        <taxon>Paraneoptera</taxon>
        <taxon>Hemiptera</taxon>
        <taxon>Heteroptera</taxon>
        <taxon>Panheteroptera</taxon>
        <taxon>Cimicomorpha</taxon>
        <taxon>Reduviidae</taxon>
        <taxon>Harpactorinae</taxon>
        <taxon>Harpactorini</taxon>
        <taxon>Rhynocoris</taxon>
    </lineage>
</organism>
<keyword evidence="6" id="KW-0720">Serine protease</keyword>
<sequence>MKCAQQVCLIVLLLVSYFVQYSNSLNCGILPKDNRIVGGHPTEVPPWFAALIRSDEITNAEVSCGSTLITRRHLLTAAHCYIYPNGTAMPCNIYKAVFKLQNRCEGNHGHVVPIKNCALHSRFSLDTLIDDIAILTLSTRVNYVPACLPNHAALTPYRYFYNKPGIILGYGVLESNGEEPCIIQRGDIEIFSRTECLHSKVGVISNFKTMICAGTKSFDVDACQGDSGGPLFYLHRDKHYIVGITSFGIGCAQPRSPGVYTFVPSFISWIESKIRKSYSPIFG</sequence>
<evidence type="ECO:0000256" key="1">
    <source>
        <dbReference type="ARBA" id="ARBA00001656"/>
    </source>
</evidence>
<dbReference type="InterPro" id="IPR001254">
    <property type="entry name" value="Trypsin_dom"/>
</dbReference>
<dbReference type="Proteomes" id="UP001461498">
    <property type="component" value="Unassembled WGS sequence"/>
</dbReference>
<dbReference type="InterPro" id="IPR043504">
    <property type="entry name" value="Peptidase_S1_PA_chymotrypsin"/>
</dbReference>
<keyword evidence="10" id="KW-1185">Reference proteome</keyword>
<dbReference type="InterPro" id="IPR009003">
    <property type="entry name" value="Peptidase_S1_PA"/>
</dbReference>
<reference evidence="9 10" key="1">
    <citation type="submission" date="2022-12" db="EMBL/GenBank/DDBJ databases">
        <title>Chromosome-level genome assembly of true bugs.</title>
        <authorList>
            <person name="Ma L."/>
            <person name="Li H."/>
        </authorList>
    </citation>
    <scope>NUCLEOTIDE SEQUENCE [LARGE SCALE GENOMIC DNA]</scope>
    <source>
        <strain evidence="9">Lab_2022b</strain>
    </source>
</reference>
<dbReference type="Pfam" id="PF00089">
    <property type="entry name" value="Trypsin"/>
    <property type="match status" value="1"/>
</dbReference>
<dbReference type="PROSITE" id="PS00135">
    <property type="entry name" value="TRYPSIN_SER"/>
    <property type="match status" value="1"/>
</dbReference>
<evidence type="ECO:0000259" key="8">
    <source>
        <dbReference type="PROSITE" id="PS50240"/>
    </source>
</evidence>
<name>A0AAW1D4Q1_9HEMI</name>
<dbReference type="PANTHER" id="PTHR24252:SF8">
    <property type="entry name" value="ACROSIN"/>
    <property type="match status" value="1"/>
</dbReference>
<gene>
    <name evidence="9" type="ORF">O3M35_009193</name>
</gene>
<keyword evidence="7" id="KW-0732">Signal</keyword>
<dbReference type="CDD" id="cd00190">
    <property type="entry name" value="Tryp_SPc"/>
    <property type="match status" value="1"/>
</dbReference>
<dbReference type="SMART" id="SM00020">
    <property type="entry name" value="Tryp_SPc"/>
    <property type="match status" value="1"/>
</dbReference>
<dbReference type="GO" id="GO:0004252">
    <property type="term" value="F:serine-type endopeptidase activity"/>
    <property type="evidence" value="ECO:0007669"/>
    <property type="project" value="InterPro"/>
</dbReference>
<dbReference type="PANTHER" id="PTHR24252">
    <property type="entry name" value="ACROSIN-RELATED"/>
    <property type="match status" value="1"/>
</dbReference>
<comment type="similarity">
    <text evidence="5">Belongs to the peptidase S1 family. CLIP subfamily.</text>
</comment>
<comment type="caution">
    <text evidence="9">The sequence shown here is derived from an EMBL/GenBank/DDBJ whole genome shotgun (WGS) entry which is preliminary data.</text>
</comment>
<accession>A0AAW1D4Q1</accession>